<reference evidence="1 2" key="1">
    <citation type="submission" date="2020-04" db="EMBL/GenBank/DDBJ databases">
        <authorList>
            <person name="Hitch T.C.A."/>
            <person name="Wylensek D."/>
            <person name="Clavel T."/>
        </authorList>
    </citation>
    <scope>NUCLEOTIDE SEQUENCE [LARGE SCALE GENOMIC DNA]</scope>
    <source>
        <strain evidence="1 2">WB01_D5_05</strain>
    </source>
</reference>
<accession>A0A848D6P6</accession>
<protein>
    <submittedName>
        <fullName evidence="1">XkdX family protein</fullName>
    </submittedName>
</protein>
<organism evidence="1 2">
    <name type="scientific">Aneurinibacillus aneurinilyticus</name>
    <name type="common">Bacillus aneurinolyticus</name>
    <dbReference type="NCBI Taxonomy" id="1391"/>
    <lineage>
        <taxon>Bacteria</taxon>
        <taxon>Bacillati</taxon>
        <taxon>Bacillota</taxon>
        <taxon>Bacilli</taxon>
        <taxon>Bacillales</taxon>
        <taxon>Paenibacillaceae</taxon>
        <taxon>Aneurinibacillus group</taxon>
        <taxon>Aneurinibacillus</taxon>
    </lineage>
</organism>
<evidence type="ECO:0000313" key="2">
    <source>
        <dbReference type="Proteomes" id="UP000561326"/>
    </source>
</evidence>
<comment type="caution">
    <text evidence="1">The sequence shown here is derived from an EMBL/GenBank/DDBJ whole genome shotgun (WGS) entry which is preliminary data.</text>
</comment>
<dbReference type="InterPro" id="IPR010022">
    <property type="entry name" value="XkdX"/>
</dbReference>
<gene>
    <name evidence="1" type="ORF">HF838_25165</name>
</gene>
<name>A0A848D6P6_ANEAE</name>
<evidence type="ECO:0000313" key="1">
    <source>
        <dbReference type="EMBL" id="NMF01481.1"/>
    </source>
</evidence>
<dbReference type="Pfam" id="PF09693">
    <property type="entry name" value="Phage_XkdX"/>
    <property type="match status" value="1"/>
</dbReference>
<sequence length="50" mass="5780">MDFWSLAYKLKWITKDQLRLAVKTEQNPFGEITVTQFKAITGDDFVSVAQ</sequence>
<proteinExistence type="predicted"/>
<dbReference type="AlphaFoldDB" id="A0A848D6P6"/>
<dbReference type="EMBL" id="JABAGO010000093">
    <property type="protein sequence ID" value="NMF01481.1"/>
    <property type="molecule type" value="Genomic_DNA"/>
</dbReference>
<dbReference type="Proteomes" id="UP000561326">
    <property type="component" value="Unassembled WGS sequence"/>
</dbReference>
<dbReference type="RefSeq" id="WP_168976778.1">
    <property type="nucleotide sequence ID" value="NZ_CAMJCG010000009.1"/>
</dbReference>